<sequence length="115" mass="12363">MTSMPSQTASLPSLPLPLSPPDRLAIAPPPPRRKSSSLVQAHAKYSFLAICGEILLFYLATFSLRWLLGAVLEFLGEGGVEGEELPLAEELTGEEQPPTEELTKEILTGASMVSK</sequence>
<feature type="region of interest" description="Disordered" evidence="1">
    <location>
        <begin position="1"/>
        <end position="35"/>
    </location>
</feature>
<evidence type="ECO:0000256" key="2">
    <source>
        <dbReference type="SAM" id="Phobius"/>
    </source>
</evidence>
<dbReference type="Proteomes" id="UP000235672">
    <property type="component" value="Unassembled WGS sequence"/>
</dbReference>
<dbReference type="EMBL" id="KZ613541">
    <property type="protein sequence ID" value="PMD12831.1"/>
    <property type="molecule type" value="Genomic_DNA"/>
</dbReference>
<keyword evidence="4" id="KW-1185">Reference proteome</keyword>
<evidence type="ECO:0000313" key="4">
    <source>
        <dbReference type="Proteomes" id="UP000235672"/>
    </source>
</evidence>
<dbReference type="AlphaFoldDB" id="A0A2J6PFK8"/>
<organism evidence="3 4">
    <name type="scientific">Hyaloscypha hepaticicola</name>
    <dbReference type="NCBI Taxonomy" id="2082293"/>
    <lineage>
        <taxon>Eukaryota</taxon>
        <taxon>Fungi</taxon>
        <taxon>Dikarya</taxon>
        <taxon>Ascomycota</taxon>
        <taxon>Pezizomycotina</taxon>
        <taxon>Leotiomycetes</taxon>
        <taxon>Helotiales</taxon>
        <taxon>Hyaloscyphaceae</taxon>
        <taxon>Hyaloscypha</taxon>
    </lineage>
</organism>
<accession>A0A2J6PFK8</accession>
<reference evidence="3 4" key="1">
    <citation type="submission" date="2016-05" db="EMBL/GenBank/DDBJ databases">
        <title>A degradative enzymes factory behind the ericoid mycorrhizal symbiosis.</title>
        <authorList>
            <consortium name="DOE Joint Genome Institute"/>
            <person name="Martino E."/>
            <person name="Morin E."/>
            <person name="Grelet G."/>
            <person name="Kuo A."/>
            <person name="Kohler A."/>
            <person name="Daghino S."/>
            <person name="Barry K."/>
            <person name="Choi C."/>
            <person name="Cichocki N."/>
            <person name="Clum A."/>
            <person name="Copeland A."/>
            <person name="Hainaut M."/>
            <person name="Haridas S."/>
            <person name="Labutti K."/>
            <person name="Lindquist E."/>
            <person name="Lipzen A."/>
            <person name="Khouja H.-R."/>
            <person name="Murat C."/>
            <person name="Ohm R."/>
            <person name="Olson A."/>
            <person name="Spatafora J."/>
            <person name="Veneault-Fourrey C."/>
            <person name="Henrissat B."/>
            <person name="Grigoriev I."/>
            <person name="Martin F."/>
            <person name="Perotto S."/>
        </authorList>
    </citation>
    <scope>NUCLEOTIDE SEQUENCE [LARGE SCALE GENOMIC DNA]</scope>
    <source>
        <strain evidence="3 4">UAMH 7357</strain>
    </source>
</reference>
<name>A0A2J6PFK8_9HELO</name>
<proteinExistence type="predicted"/>
<evidence type="ECO:0000256" key="1">
    <source>
        <dbReference type="SAM" id="MobiDB-lite"/>
    </source>
</evidence>
<protein>
    <submittedName>
        <fullName evidence="3">Uncharacterized protein</fullName>
    </submittedName>
</protein>
<keyword evidence="2" id="KW-0812">Transmembrane</keyword>
<gene>
    <name evidence="3" type="ORF">NA56DRAFT_452870</name>
</gene>
<evidence type="ECO:0000313" key="3">
    <source>
        <dbReference type="EMBL" id="PMD12831.1"/>
    </source>
</evidence>
<keyword evidence="2" id="KW-0472">Membrane</keyword>
<keyword evidence="2" id="KW-1133">Transmembrane helix</keyword>
<feature type="transmembrane region" description="Helical" evidence="2">
    <location>
        <begin position="45"/>
        <end position="68"/>
    </location>
</feature>